<accession>A0AAD9V6L3</accession>
<keyword evidence="1" id="KW-0812">Transmembrane</keyword>
<dbReference type="Proteomes" id="UP001249851">
    <property type="component" value="Unassembled WGS sequence"/>
</dbReference>
<reference evidence="2" key="1">
    <citation type="journal article" date="2023" name="G3 (Bethesda)">
        <title>Whole genome assembly and annotation of the endangered Caribbean coral Acropora cervicornis.</title>
        <authorList>
            <person name="Selwyn J.D."/>
            <person name="Vollmer S.V."/>
        </authorList>
    </citation>
    <scope>NUCLEOTIDE SEQUENCE</scope>
    <source>
        <strain evidence="2">K2</strain>
    </source>
</reference>
<evidence type="ECO:0000313" key="3">
    <source>
        <dbReference type="Proteomes" id="UP001249851"/>
    </source>
</evidence>
<keyword evidence="1" id="KW-1133">Transmembrane helix</keyword>
<name>A0AAD9V6L3_ACRCE</name>
<keyword evidence="3" id="KW-1185">Reference proteome</keyword>
<comment type="caution">
    <text evidence="2">The sequence shown here is derived from an EMBL/GenBank/DDBJ whole genome shotgun (WGS) entry which is preliminary data.</text>
</comment>
<evidence type="ECO:0000313" key="2">
    <source>
        <dbReference type="EMBL" id="KAK2562952.1"/>
    </source>
</evidence>
<sequence>MSSDAKSTVGLTPSSVYFAIICTCFVGLSTPILTNHSKKKTLHLMQEIAMKILHAYMGILQVVI</sequence>
<organism evidence="2 3">
    <name type="scientific">Acropora cervicornis</name>
    <name type="common">Staghorn coral</name>
    <dbReference type="NCBI Taxonomy" id="6130"/>
    <lineage>
        <taxon>Eukaryota</taxon>
        <taxon>Metazoa</taxon>
        <taxon>Cnidaria</taxon>
        <taxon>Anthozoa</taxon>
        <taxon>Hexacorallia</taxon>
        <taxon>Scleractinia</taxon>
        <taxon>Astrocoeniina</taxon>
        <taxon>Acroporidae</taxon>
        <taxon>Acropora</taxon>
    </lineage>
</organism>
<keyword evidence="1" id="KW-0472">Membrane</keyword>
<feature type="transmembrane region" description="Helical" evidence="1">
    <location>
        <begin position="16"/>
        <end position="34"/>
    </location>
</feature>
<reference evidence="2" key="2">
    <citation type="journal article" date="2023" name="Science">
        <title>Genomic signatures of disease resistance in endangered staghorn corals.</title>
        <authorList>
            <person name="Vollmer S.V."/>
            <person name="Selwyn J.D."/>
            <person name="Despard B.A."/>
            <person name="Roesel C.L."/>
        </authorList>
    </citation>
    <scope>NUCLEOTIDE SEQUENCE</scope>
    <source>
        <strain evidence="2">K2</strain>
    </source>
</reference>
<gene>
    <name evidence="2" type="ORF">P5673_013936</name>
</gene>
<evidence type="ECO:0000256" key="1">
    <source>
        <dbReference type="SAM" id="Phobius"/>
    </source>
</evidence>
<dbReference type="AlphaFoldDB" id="A0AAD9V6L3"/>
<proteinExistence type="predicted"/>
<dbReference type="EMBL" id="JARQWQ010000027">
    <property type="protein sequence ID" value="KAK2562952.1"/>
    <property type="molecule type" value="Genomic_DNA"/>
</dbReference>
<protein>
    <submittedName>
        <fullName evidence="2">Uncharacterized protein</fullName>
    </submittedName>
</protein>